<sequence length="34" mass="3952">MTGRKVLQTLPKRLDSSVEWEPIRENGAIKLKTR</sequence>
<gene>
    <name evidence="2" type="ORF">CASFOL_013992</name>
</gene>
<organism evidence="2 3">
    <name type="scientific">Castilleja foliolosa</name>
    <dbReference type="NCBI Taxonomy" id="1961234"/>
    <lineage>
        <taxon>Eukaryota</taxon>
        <taxon>Viridiplantae</taxon>
        <taxon>Streptophyta</taxon>
        <taxon>Embryophyta</taxon>
        <taxon>Tracheophyta</taxon>
        <taxon>Spermatophyta</taxon>
        <taxon>Magnoliopsida</taxon>
        <taxon>eudicotyledons</taxon>
        <taxon>Gunneridae</taxon>
        <taxon>Pentapetalae</taxon>
        <taxon>asterids</taxon>
        <taxon>lamiids</taxon>
        <taxon>Lamiales</taxon>
        <taxon>Orobanchaceae</taxon>
        <taxon>Pedicularideae</taxon>
        <taxon>Castillejinae</taxon>
        <taxon>Castilleja</taxon>
    </lineage>
</organism>
<evidence type="ECO:0000259" key="1">
    <source>
        <dbReference type="Pfam" id="PF04601"/>
    </source>
</evidence>
<dbReference type="Proteomes" id="UP001632038">
    <property type="component" value="Unassembled WGS sequence"/>
</dbReference>
<dbReference type="EMBL" id="JAVIJP010000016">
    <property type="protein sequence ID" value="KAL3643177.1"/>
    <property type="molecule type" value="Genomic_DNA"/>
</dbReference>
<comment type="caution">
    <text evidence="2">The sequence shown here is derived from an EMBL/GenBank/DDBJ whole genome shotgun (WGS) entry which is preliminary data.</text>
</comment>
<reference evidence="3" key="1">
    <citation type="journal article" date="2024" name="IScience">
        <title>Strigolactones Initiate the Formation of Haustorium-like Structures in Castilleja.</title>
        <authorList>
            <person name="Buerger M."/>
            <person name="Peterson D."/>
            <person name="Chory J."/>
        </authorList>
    </citation>
    <scope>NUCLEOTIDE SEQUENCE [LARGE SCALE GENOMIC DNA]</scope>
</reference>
<evidence type="ECO:0000313" key="3">
    <source>
        <dbReference type="Proteomes" id="UP001632038"/>
    </source>
</evidence>
<evidence type="ECO:0000313" key="2">
    <source>
        <dbReference type="EMBL" id="KAL3643177.1"/>
    </source>
</evidence>
<name>A0ABD3DNE3_9LAMI</name>
<dbReference type="AlphaFoldDB" id="A0ABD3DNE3"/>
<accession>A0ABD3DNE3</accession>
<dbReference type="Pfam" id="PF04601">
    <property type="entry name" value="DUF569"/>
    <property type="match status" value="1"/>
</dbReference>
<keyword evidence="3" id="KW-1185">Reference proteome</keyword>
<proteinExistence type="predicted"/>
<dbReference type="InterPro" id="IPR007679">
    <property type="entry name" value="DUF569"/>
</dbReference>
<protein>
    <recommendedName>
        <fullName evidence="1">DUF569 domain-containing protein</fullName>
    </recommendedName>
</protein>
<feature type="domain" description="DUF569" evidence="1">
    <location>
        <begin position="1"/>
        <end position="34"/>
    </location>
</feature>